<evidence type="ECO:0000313" key="1">
    <source>
        <dbReference type="EMBL" id="SPM26539.1"/>
    </source>
</evidence>
<organism evidence="1 2">
    <name type="scientific">Mycobacterium terramassiliense</name>
    <dbReference type="NCBI Taxonomy" id="1841859"/>
    <lineage>
        <taxon>Bacteria</taxon>
        <taxon>Bacillati</taxon>
        <taxon>Actinomycetota</taxon>
        <taxon>Actinomycetes</taxon>
        <taxon>Mycobacteriales</taxon>
        <taxon>Mycobacteriaceae</taxon>
        <taxon>Mycobacterium</taxon>
    </lineage>
</organism>
<dbReference type="AlphaFoldDB" id="A0A2U3N4X5"/>
<dbReference type="EMBL" id="FTRV01000006">
    <property type="protein sequence ID" value="SPM26539.1"/>
    <property type="molecule type" value="Genomic_DNA"/>
</dbReference>
<protein>
    <submittedName>
        <fullName evidence="1">Integrase catalytic subunit</fullName>
    </submittedName>
</protein>
<gene>
    <name evidence="1" type="ORF">MTAB308_14</name>
</gene>
<evidence type="ECO:0000313" key="2">
    <source>
        <dbReference type="Proteomes" id="UP000241595"/>
    </source>
</evidence>
<dbReference type="Proteomes" id="UP000241595">
    <property type="component" value="Unassembled WGS sequence"/>
</dbReference>
<name>A0A2U3N4X5_9MYCO</name>
<reference evidence="1 2" key="1">
    <citation type="submission" date="2017-01" db="EMBL/GenBank/DDBJ databases">
        <authorList>
            <consortium name="Urmite Genomes"/>
        </authorList>
    </citation>
    <scope>NUCLEOTIDE SEQUENCE [LARGE SCALE GENOMIC DNA]</scope>
    <source>
        <strain evidence="1 2">AB308</strain>
    </source>
</reference>
<accession>A0A2U3N4X5</accession>
<dbReference type="STRING" id="1841859.GCA_900157385_00009"/>
<proteinExistence type="predicted"/>
<feature type="non-terminal residue" evidence="1">
    <location>
        <position position="1"/>
    </location>
</feature>
<keyword evidence="2" id="KW-1185">Reference proteome</keyword>
<sequence>VASYNRERLDEALGYQSPAEYESALTVTSQPASQLTAHKFG</sequence>